<reference evidence="2 3" key="1">
    <citation type="submission" date="2017-03" db="EMBL/GenBank/DDBJ databases">
        <title>Genome of the blue death feigning beetle - Asbolus verrucosus.</title>
        <authorList>
            <person name="Rider S.D."/>
        </authorList>
    </citation>
    <scope>NUCLEOTIDE SEQUENCE [LARGE SCALE GENOMIC DNA]</scope>
    <source>
        <strain evidence="2">Butters</strain>
        <tissue evidence="2">Head and leg muscle</tissue>
    </source>
</reference>
<feature type="non-terminal residue" evidence="2">
    <location>
        <position position="51"/>
    </location>
</feature>
<feature type="non-terminal residue" evidence="2">
    <location>
        <position position="1"/>
    </location>
</feature>
<organism evidence="2 3">
    <name type="scientific">Asbolus verrucosus</name>
    <name type="common">Desert ironclad beetle</name>
    <dbReference type="NCBI Taxonomy" id="1661398"/>
    <lineage>
        <taxon>Eukaryota</taxon>
        <taxon>Metazoa</taxon>
        <taxon>Ecdysozoa</taxon>
        <taxon>Arthropoda</taxon>
        <taxon>Hexapoda</taxon>
        <taxon>Insecta</taxon>
        <taxon>Pterygota</taxon>
        <taxon>Neoptera</taxon>
        <taxon>Endopterygota</taxon>
        <taxon>Coleoptera</taxon>
        <taxon>Polyphaga</taxon>
        <taxon>Cucujiformia</taxon>
        <taxon>Tenebrionidae</taxon>
        <taxon>Pimeliinae</taxon>
        <taxon>Asbolus</taxon>
    </lineage>
</organism>
<protein>
    <submittedName>
        <fullName evidence="2">Uncharacterized protein</fullName>
    </submittedName>
</protein>
<feature type="region of interest" description="Disordered" evidence="1">
    <location>
        <begin position="1"/>
        <end position="51"/>
    </location>
</feature>
<comment type="caution">
    <text evidence="2">The sequence shown here is derived from an EMBL/GenBank/DDBJ whole genome shotgun (WGS) entry which is preliminary data.</text>
</comment>
<proteinExistence type="predicted"/>
<dbReference type="AlphaFoldDB" id="A0A482VSV8"/>
<gene>
    <name evidence="2" type="ORF">BDFB_005876</name>
</gene>
<name>A0A482VSV8_ASBVE</name>
<accession>A0A482VSV8</accession>
<dbReference type="Proteomes" id="UP000292052">
    <property type="component" value="Unassembled WGS sequence"/>
</dbReference>
<dbReference type="EMBL" id="QDEB01067895">
    <property type="protein sequence ID" value="RZC35786.1"/>
    <property type="molecule type" value="Genomic_DNA"/>
</dbReference>
<evidence type="ECO:0000313" key="3">
    <source>
        <dbReference type="Proteomes" id="UP000292052"/>
    </source>
</evidence>
<feature type="compositionally biased region" description="Basic residues" evidence="1">
    <location>
        <begin position="1"/>
        <end position="21"/>
    </location>
</feature>
<keyword evidence="3" id="KW-1185">Reference proteome</keyword>
<evidence type="ECO:0000313" key="2">
    <source>
        <dbReference type="EMBL" id="RZC35786.1"/>
    </source>
</evidence>
<evidence type="ECO:0000256" key="1">
    <source>
        <dbReference type="SAM" id="MobiDB-lite"/>
    </source>
</evidence>
<sequence length="51" mass="6095">CCRRSGRHRLHEHPERHRRPLQRAVDVQRQRGGHVDQPPYVIRDGRHGRAV</sequence>